<evidence type="ECO:0000313" key="2">
    <source>
        <dbReference type="EMBL" id="ETS73247.1"/>
    </source>
</evidence>
<feature type="region of interest" description="Disordered" evidence="1">
    <location>
        <begin position="129"/>
        <end position="163"/>
    </location>
</feature>
<reference evidence="3" key="1">
    <citation type="journal article" date="2015" name="BMC Genomics">
        <title>Genomic and transcriptomic analysis of the endophytic fungus Pestalotiopsis fici reveals its lifestyle and high potential for synthesis of natural products.</title>
        <authorList>
            <person name="Wang X."/>
            <person name="Zhang X."/>
            <person name="Liu L."/>
            <person name="Xiang M."/>
            <person name="Wang W."/>
            <person name="Sun X."/>
            <person name="Che Y."/>
            <person name="Guo L."/>
            <person name="Liu G."/>
            <person name="Guo L."/>
            <person name="Wang C."/>
            <person name="Yin W.B."/>
            <person name="Stadler M."/>
            <person name="Zhang X."/>
            <person name="Liu X."/>
        </authorList>
    </citation>
    <scope>NUCLEOTIDE SEQUENCE [LARGE SCALE GENOMIC DNA]</scope>
    <source>
        <strain evidence="3">W106-1 / CGMCC3.15140</strain>
    </source>
</reference>
<dbReference type="STRING" id="1229662.W3WJE5"/>
<protein>
    <recommendedName>
        <fullName evidence="4">DNA repair metallo-beta-lactamase domain-containing protein</fullName>
    </recommendedName>
</protein>
<dbReference type="RefSeq" id="XP_007841624.1">
    <property type="nucleotide sequence ID" value="XM_007843433.1"/>
</dbReference>
<dbReference type="OrthoDB" id="5561659at2759"/>
<accession>W3WJE5</accession>
<feature type="region of interest" description="Disordered" evidence="1">
    <location>
        <begin position="197"/>
        <end position="217"/>
    </location>
</feature>
<feature type="compositionally biased region" description="Polar residues" evidence="1">
    <location>
        <begin position="131"/>
        <end position="153"/>
    </location>
</feature>
<dbReference type="GeneID" id="19279865"/>
<dbReference type="AlphaFoldDB" id="W3WJE5"/>
<dbReference type="KEGG" id="pfy:PFICI_14852"/>
<dbReference type="HOGENOM" id="CLU_1090332_0_0_1"/>
<evidence type="ECO:0000313" key="3">
    <source>
        <dbReference type="Proteomes" id="UP000030651"/>
    </source>
</evidence>
<evidence type="ECO:0008006" key="4">
    <source>
        <dbReference type="Google" id="ProtNLM"/>
    </source>
</evidence>
<gene>
    <name evidence="2" type="ORF">PFICI_14852</name>
</gene>
<dbReference type="Proteomes" id="UP000030651">
    <property type="component" value="Unassembled WGS sequence"/>
</dbReference>
<dbReference type="InParanoid" id="W3WJE5"/>
<feature type="compositionally biased region" description="Polar residues" evidence="1">
    <location>
        <begin position="200"/>
        <end position="213"/>
    </location>
</feature>
<keyword evidence="3" id="KW-1185">Reference proteome</keyword>
<sequence length="255" mass="29124">MALVNDKHSLDESISKDVENKFESILWSMIRLADERRRQDDTGHPQSATSLPTRITFPYARHSAYPELRHLIETFRPKDVWPNTVDLSKWAERDTSMRRLFGTSCSGTEFRHDLLVHDAIQELRQELSQEHGFSQGNSDTQTTSTQGFSSPFKSNEPHGESQYTRDLGARQSADVDAMPDADEEIPLTRKRSLDALYSDGDTTQNDSQSQVQGNEPRRRAFQSMIQNLNNDTWQPIHLISTTDHHSELEAELGQP</sequence>
<proteinExistence type="predicted"/>
<organism evidence="2 3">
    <name type="scientific">Pestalotiopsis fici (strain W106-1 / CGMCC3.15140)</name>
    <dbReference type="NCBI Taxonomy" id="1229662"/>
    <lineage>
        <taxon>Eukaryota</taxon>
        <taxon>Fungi</taxon>
        <taxon>Dikarya</taxon>
        <taxon>Ascomycota</taxon>
        <taxon>Pezizomycotina</taxon>
        <taxon>Sordariomycetes</taxon>
        <taxon>Xylariomycetidae</taxon>
        <taxon>Amphisphaeriales</taxon>
        <taxon>Sporocadaceae</taxon>
        <taxon>Pestalotiopsis</taxon>
    </lineage>
</organism>
<name>W3WJE5_PESFW</name>
<evidence type="ECO:0000256" key="1">
    <source>
        <dbReference type="SAM" id="MobiDB-lite"/>
    </source>
</evidence>
<dbReference type="EMBL" id="KI912122">
    <property type="protein sequence ID" value="ETS73247.1"/>
    <property type="molecule type" value="Genomic_DNA"/>
</dbReference>